<dbReference type="EMBL" id="JANPWB010000013">
    <property type="protein sequence ID" value="KAJ1110612.1"/>
    <property type="molecule type" value="Genomic_DNA"/>
</dbReference>
<feature type="compositionally biased region" description="Polar residues" evidence="1">
    <location>
        <begin position="1"/>
        <end position="11"/>
    </location>
</feature>
<proteinExistence type="predicted"/>
<evidence type="ECO:0000256" key="1">
    <source>
        <dbReference type="SAM" id="MobiDB-lite"/>
    </source>
</evidence>
<protein>
    <submittedName>
        <fullName evidence="2">Uncharacterized protein</fullName>
    </submittedName>
</protein>
<evidence type="ECO:0000313" key="2">
    <source>
        <dbReference type="EMBL" id="KAJ1110612.1"/>
    </source>
</evidence>
<sequence>MPALQLSSSYPFENLMSAEETSLENAESEKDVENEEFVAEPEGIYEATSYVWHGIEDQFMKIGAEDTEASEG</sequence>
<gene>
    <name evidence="2" type="ORF">NDU88_007962</name>
</gene>
<feature type="region of interest" description="Disordered" evidence="1">
    <location>
        <begin position="1"/>
        <end position="36"/>
    </location>
</feature>
<comment type="caution">
    <text evidence="2">The sequence shown here is derived from an EMBL/GenBank/DDBJ whole genome shotgun (WGS) entry which is preliminary data.</text>
</comment>
<dbReference type="AlphaFoldDB" id="A0AAV7N7T2"/>
<reference evidence="2" key="1">
    <citation type="journal article" date="2022" name="bioRxiv">
        <title>Sequencing and chromosome-scale assembly of the giantPleurodeles waltlgenome.</title>
        <authorList>
            <person name="Brown T."/>
            <person name="Elewa A."/>
            <person name="Iarovenko S."/>
            <person name="Subramanian E."/>
            <person name="Araus A.J."/>
            <person name="Petzold A."/>
            <person name="Susuki M."/>
            <person name="Suzuki K.-i.T."/>
            <person name="Hayashi T."/>
            <person name="Toyoda A."/>
            <person name="Oliveira C."/>
            <person name="Osipova E."/>
            <person name="Leigh N.D."/>
            <person name="Simon A."/>
            <person name="Yun M.H."/>
        </authorList>
    </citation>
    <scope>NUCLEOTIDE SEQUENCE</scope>
    <source>
        <strain evidence="2">20211129_DDA</strain>
        <tissue evidence="2">Liver</tissue>
    </source>
</reference>
<organism evidence="2 3">
    <name type="scientific">Pleurodeles waltl</name>
    <name type="common">Iberian ribbed newt</name>
    <dbReference type="NCBI Taxonomy" id="8319"/>
    <lineage>
        <taxon>Eukaryota</taxon>
        <taxon>Metazoa</taxon>
        <taxon>Chordata</taxon>
        <taxon>Craniata</taxon>
        <taxon>Vertebrata</taxon>
        <taxon>Euteleostomi</taxon>
        <taxon>Amphibia</taxon>
        <taxon>Batrachia</taxon>
        <taxon>Caudata</taxon>
        <taxon>Salamandroidea</taxon>
        <taxon>Salamandridae</taxon>
        <taxon>Pleurodelinae</taxon>
        <taxon>Pleurodeles</taxon>
    </lineage>
</organism>
<accession>A0AAV7N7T2</accession>
<name>A0AAV7N7T2_PLEWA</name>
<evidence type="ECO:0000313" key="3">
    <source>
        <dbReference type="Proteomes" id="UP001066276"/>
    </source>
</evidence>
<keyword evidence="3" id="KW-1185">Reference proteome</keyword>
<dbReference type="Proteomes" id="UP001066276">
    <property type="component" value="Chromosome 9"/>
</dbReference>